<name>A0A1T5GIF3_9FLAO</name>
<keyword evidence="2" id="KW-1185">Reference proteome</keyword>
<protein>
    <submittedName>
        <fullName evidence="1">Uncharacterized protein</fullName>
    </submittedName>
</protein>
<organism evidence="1 2">
    <name type="scientific">Soonwooa buanensis</name>
    <dbReference type="NCBI Taxonomy" id="619805"/>
    <lineage>
        <taxon>Bacteria</taxon>
        <taxon>Pseudomonadati</taxon>
        <taxon>Bacteroidota</taxon>
        <taxon>Flavobacteriia</taxon>
        <taxon>Flavobacteriales</taxon>
        <taxon>Weeksellaceae</taxon>
        <taxon>Chryseobacterium group</taxon>
        <taxon>Soonwooa</taxon>
    </lineage>
</organism>
<dbReference type="STRING" id="619805.SAMN05660477_02873"/>
<proteinExistence type="predicted"/>
<gene>
    <name evidence="1" type="ORF">SAMN05660477_02873</name>
</gene>
<dbReference type="AlphaFoldDB" id="A0A1T5GIF3"/>
<evidence type="ECO:0000313" key="1">
    <source>
        <dbReference type="EMBL" id="SKC08188.1"/>
    </source>
</evidence>
<accession>A0A1T5GIF3</accession>
<dbReference type="EMBL" id="FUYZ01000012">
    <property type="protein sequence ID" value="SKC08188.1"/>
    <property type="molecule type" value="Genomic_DNA"/>
</dbReference>
<reference evidence="1 2" key="1">
    <citation type="submission" date="2017-02" db="EMBL/GenBank/DDBJ databases">
        <authorList>
            <person name="Peterson S.W."/>
        </authorList>
    </citation>
    <scope>NUCLEOTIDE SEQUENCE [LARGE SCALE GENOMIC DNA]</scope>
    <source>
        <strain evidence="1 2">DSM 22323</strain>
    </source>
</reference>
<dbReference type="Proteomes" id="UP000191112">
    <property type="component" value="Unassembled WGS sequence"/>
</dbReference>
<evidence type="ECO:0000313" key="2">
    <source>
        <dbReference type="Proteomes" id="UP000191112"/>
    </source>
</evidence>
<sequence>MLLILSRNTNAGKKEVMLGWPDVTFLFCTERIAFSSFYCYFCDTLKINPKMIFKILNY</sequence>